<dbReference type="OrthoDB" id="5348860at2"/>
<evidence type="ECO:0000313" key="3">
    <source>
        <dbReference type="Proteomes" id="UP000315167"/>
    </source>
</evidence>
<comment type="caution">
    <text evidence="2">The sequence shown here is derived from an EMBL/GenBank/DDBJ whole genome shotgun (WGS) entry which is preliminary data.</text>
</comment>
<dbReference type="AlphaFoldDB" id="A0A562L2Y4"/>
<evidence type="ECO:0000256" key="1">
    <source>
        <dbReference type="SAM" id="SignalP"/>
    </source>
</evidence>
<dbReference type="Gene3D" id="2.40.128.640">
    <property type="match status" value="1"/>
</dbReference>
<dbReference type="RefSeq" id="WP_158635345.1">
    <property type="nucleotide sequence ID" value="NZ_VLKN01000005.1"/>
</dbReference>
<feature type="signal peptide" evidence="1">
    <location>
        <begin position="1"/>
        <end position="25"/>
    </location>
</feature>
<evidence type="ECO:0000313" key="2">
    <source>
        <dbReference type="EMBL" id="TWI01886.1"/>
    </source>
</evidence>
<reference evidence="2 3" key="1">
    <citation type="journal article" date="2015" name="Stand. Genomic Sci.">
        <title>Genomic Encyclopedia of Bacterial and Archaeal Type Strains, Phase III: the genomes of soil and plant-associated and newly described type strains.</title>
        <authorList>
            <person name="Whitman W.B."/>
            <person name="Woyke T."/>
            <person name="Klenk H.P."/>
            <person name="Zhou Y."/>
            <person name="Lilburn T.G."/>
            <person name="Beck B.J."/>
            <person name="De Vos P."/>
            <person name="Vandamme P."/>
            <person name="Eisen J.A."/>
            <person name="Garrity G."/>
            <person name="Hugenholtz P."/>
            <person name="Kyrpides N.C."/>
        </authorList>
    </citation>
    <scope>NUCLEOTIDE SEQUENCE [LARGE SCALE GENOMIC DNA]</scope>
    <source>
        <strain evidence="2 3">CGMCC 1.10821</strain>
    </source>
</reference>
<keyword evidence="3" id="KW-1185">Reference proteome</keyword>
<sequence>MKPRLVFLPYLLFLCALGACSRAPAPDDAAAALLEHDGRVAWQGMLACADCDGIDTSLSLDRRGGQRDYLLIESYLTEGGAERFVERGRWQANDDALIRLRAIDGGERVYALQADGRLQPRDTKGRRFATRDGDFLMPAMASSGQ</sequence>
<dbReference type="Pfam" id="PF04170">
    <property type="entry name" value="NlpE"/>
    <property type="match status" value="1"/>
</dbReference>
<gene>
    <name evidence="2" type="ORF">IP90_02446</name>
</gene>
<proteinExistence type="predicted"/>
<protein>
    <submittedName>
        <fullName evidence="2">NlpE-like protein</fullName>
    </submittedName>
</protein>
<dbReference type="Proteomes" id="UP000315167">
    <property type="component" value="Unassembled WGS sequence"/>
</dbReference>
<feature type="chain" id="PRO_5021902865" evidence="1">
    <location>
        <begin position="26"/>
        <end position="145"/>
    </location>
</feature>
<organism evidence="2 3">
    <name type="scientific">Luteimonas cucumeris</name>
    <dbReference type="NCBI Taxonomy" id="985012"/>
    <lineage>
        <taxon>Bacteria</taxon>
        <taxon>Pseudomonadati</taxon>
        <taxon>Pseudomonadota</taxon>
        <taxon>Gammaproteobacteria</taxon>
        <taxon>Lysobacterales</taxon>
        <taxon>Lysobacteraceae</taxon>
        <taxon>Luteimonas</taxon>
    </lineage>
</organism>
<keyword evidence="1" id="KW-0732">Signal</keyword>
<name>A0A562L2Y4_9GAMM</name>
<dbReference type="EMBL" id="VLKN01000005">
    <property type="protein sequence ID" value="TWI01886.1"/>
    <property type="molecule type" value="Genomic_DNA"/>
</dbReference>
<accession>A0A562L2Y4</accession>
<dbReference type="InterPro" id="IPR007298">
    <property type="entry name" value="Cu-R_lipoprotein_NlpE"/>
</dbReference>
<dbReference type="PROSITE" id="PS51257">
    <property type="entry name" value="PROKAR_LIPOPROTEIN"/>
    <property type="match status" value="1"/>
</dbReference>